<keyword evidence="6 7" id="KW-0418">Kinase</keyword>
<dbReference type="InterPro" id="IPR050512">
    <property type="entry name" value="Sulf_AdTrans/APS_kinase"/>
</dbReference>
<dbReference type="CDD" id="cd02027">
    <property type="entry name" value="APSK"/>
    <property type="match status" value="1"/>
</dbReference>
<protein>
    <recommendedName>
        <fullName evidence="2 6">Adenylyl-sulfate kinase</fullName>
        <ecNumber evidence="2 6">2.7.1.25</ecNumber>
    </recommendedName>
    <alternativeName>
        <fullName evidence="6">APS kinase</fullName>
    </alternativeName>
    <alternativeName>
        <fullName evidence="6">ATP adenosine-5'-phosphosulfate 3'-phosphotransferase</fullName>
    </alternativeName>
    <alternativeName>
        <fullName evidence="6">Adenosine-5'-phosphosulfate kinase</fullName>
    </alternativeName>
</protein>
<evidence type="ECO:0000256" key="6">
    <source>
        <dbReference type="HAMAP-Rule" id="MF_00065"/>
    </source>
</evidence>
<dbReference type="Pfam" id="PF01583">
    <property type="entry name" value="APS_kinase"/>
    <property type="match status" value="1"/>
</dbReference>
<feature type="domain" description="APS kinase" evidence="8">
    <location>
        <begin position="37"/>
        <end position="187"/>
    </location>
</feature>
<gene>
    <name evidence="6 9" type="primary">cysC</name>
    <name evidence="9" type="ORF">MUN53_01780</name>
</gene>
<dbReference type="NCBIfam" id="TIGR00455">
    <property type="entry name" value="apsK"/>
    <property type="match status" value="1"/>
</dbReference>
<keyword evidence="10" id="KW-1185">Reference proteome</keyword>
<dbReference type="InterPro" id="IPR027417">
    <property type="entry name" value="P-loop_NTPase"/>
</dbReference>
<keyword evidence="3 6" id="KW-0808">Transferase</keyword>
<dbReference type="RefSeq" id="WP_243323156.1">
    <property type="nucleotide sequence ID" value="NZ_JAKZMM010000003.1"/>
</dbReference>
<dbReference type="InterPro" id="IPR002891">
    <property type="entry name" value="APS"/>
</dbReference>
<accession>A0ABT0BX51</accession>
<evidence type="ECO:0000256" key="3">
    <source>
        <dbReference type="ARBA" id="ARBA00022679"/>
    </source>
</evidence>
<organism evidence="9 10">
    <name type="scientific">Parabacteroides faecalis</name>
    <dbReference type="NCBI Taxonomy" id="2924040"/>
    <lineage>
        <taxon>Bacteria</taxon>
        <taxon>Pseudomonadati</taxon>
        <taxon>Bacteroidota</taxon>
        <taxon>Bacteroidia</taxon>
        <taxon>Bacteroidales</taxon>
        <taxon>Tannerellaceae</taxon>
        <taxon>Parabacteroides</taxon>
    </lineage>
</organism>
<keyword evidence="4 6" id="KW-0547">Nucleotide-binding</keyword>
<dbReference type="HAMAP" id="MF_00065">
    <property type="entry name" value="Adenylyl_sulf_kinase"/>
    <property type="match status" value="1"/>
</dbReference>
<evidence type="ECO:0000256" key="4">
    <source>
        <dbReference type="ARBA" id="ARBA00022741"/>
    </source>
</evidence>
<sequence length="210" mass="23348">MDIKEKGYTGTDNPNHVYPIFDRMMSRADKEELLHQKGLMVWFTGLSGSGKSTIAIALERELHKRGLLCRILDGDNIRSGINNNLGFSAADRVENIRRIAEVGKLFVDTGVITLAAFISPNNDIRKMAASIIGEDDFMEVYVSTPIEECERRDVKGLYAKARKGEIANFTGISAPFEAPEHPALSLDTSVLTLEESVNQLLEIILPKIRK</sequence>
<proteinExistence type="inferred from homology"/>
<dbReference type="NCBIfam" id="NF003013">
    <property type="entry name" value="PRK03846.1"/>
    <property type="match status" value="1"/>
</dbReference>
<dbReference type="PANTHER" id="PTHR42700:SF1">
    <property type="entry name" value="SULFATE ADENYLYLTRANSFERASE"/>
    <property type="match status" value="1"/>
</dbReference>
<evidence type="ECO:0000256" key="5">
    <source>
        <dbReference type="ARBA" id="ARBA00022840"/>
    </source>
</evidence>
<evidence type="ECO:0000313" key="10">
    <source>
        <dbReference type="Proteomes" id="UP001165444"/>
    </source>
</evidence>
<dbReference type="InterPro" id="IPR059117">
    <property type="entry name" value="APS_kinase_dom"/>
</dbReference>
<dbReference type="Proteomes" id="UP001165444">
    <property type="component" value="Unassembled WGS sequence"/>
</dbReference>
<dbReference type="GO" id="GO:0004020">
    <property type="term" value="F:adenylylsulfate kinase activity"/>
    <property type="evidence" value="ECO:0007669"/>
    <property type="project" value="UniProtKB-EC"/>
</dbReference>
<evidence type="ECO:0000313" key="9">
    <source>
        <dbReference type="EMBL" id="MCJ2379358.1"/>
    </source>
</evidence>
<keyword evidence="5 6" id="KW-0067">ATP-binding</keyword>
<dbReference type="EC" id="2.7.1.25" evidence="2 6"/>
<comment type="catalytic activity">
    <reaction evidence="1 6 7">
        <text>adenosine 5'-phosphosulfate + ATP = 3'-phosphoadenylyl sulfate + ADP + H(+)</text>
        <dbReference type="Rhea" id="RHEA:24152"/>
        <dbReference type="ChEBI" id="CHEBI:15378"/>
        <dbReference type="ChEBI" id="CHEBI:30616"/>
        <dbReference type="ChEBI" id="CHEBI:58243"/>
        <dbReference type="ChEBI" id="CHEBI:58339"/>
        <dbReference type="ChEBI" id="CHEBI:456216"/>
        <dbReference type="EC" id="2.7.1.25"/>
    </reaction>
</comment>
<evidence type="ECO:0000256" key="1">
    <source>
        <dbReference type="ARBA" id="ARBA00001823"/>
    </source>
</evidence>
<evidence type="ECO:0000259" key="8">
    <source>
        <dbReference type="Pfam" id="PF01583"/>
    </source>
</evidence>
<comment type="pathway">
    <text evidence="6 7">Sulfur metabolism; hydrogen sulfide biosynthesis; sulfite from sulfate: step 2/3.</text>
</comment>
<dbReference type="EMBL" id="JAKZMM010000003">
    <property type="protein sequence ID" value="MCJ2379358.1"/>
    <property type="molecule type" value="Genomic_DNA"/>
</dbReference>
<dbReference type="PANTHER" id="PTHR42700">
    <property type="entry name" value="SULFATE ADENYLYLTRANSFERASE"/>
    <property type="match status" value="1"/>
</dbReference>
<evidence type="ECO:0000256" key="7">
    <source>
        <dbReference type="RuleBase" id="RU004347"/>
    </source>
</evidence>
<evidence type="ECO:0000256" key="2">
    <source>
        <dbReference type="ARBA" id="ARBA00012121"/>
    </source>
</evidence>
<dbReference type="Gene3D" id="3.40.50.300">
    <property type="entry name" value="P-loop containing nucleotide triphosphate hydrolases"/>
    <property type="match status" value="1"/>
</dbReference>
<reference evidence="9 10" key="1">
    <citation type="submission" date="2022-03" db="EMBL/GenBank/DDBJ databases">
        <title>Parabacteroides sp. nov. isolated from swine feces.</title>
        <authorList>
            <person name="Bak J.E."/>
        </authorList>
    </citation>
    <scope>NUCLEOTIDE SEQUENCE [LARGE SCALE GENOMIC DNA]</scope>
    <source>
        <strain evidence="9 10">AGMB00274</strain>
    </source>
</reference>
<keyword evidence="6" id="KW-0597">Phosphoprotein</keyword>
<comment type="similarity">
    <text evidence="6 7">Belongs to the APS kinase family.</text>
</comment>
<feature type="binding site" evidence="6">
    <location>
        <begin position="45"/>
        <end position="52"/>
    </location>
    <ligand>
        <name>ATP</name>
        <dbReference type="ChEBI" id="CHEBI:30616"/>
    </ligand>
</feature>
<feature type="active site" description="Phosphoserine intermediate" evidence="6">
    <location>
        <position position="119"/>
    </location>
</feature>
<dbReference type="SUPFAM" id="SSF52540">
    <property type="entry name" value="P-loop containing nucleoside triphosphate hydrolases"/>
    <property type="match status" value="1"/>
</dbReference>
<comment type="caution">
    <text evidence="9">The sequence shown here is derived from an EMBL/GenBank/DDBJ whole genome shotgun (WGS) entry which is preliminary data.</text>
</comment>
<name>A0ABT0BX51_9BACT</name>
<comment type="function">
    <text evidence="6 7">Catalyzes the synthesis of activated sulfate.</text>
</comment>